<evidence type="ECO:0000256" key="2">
    <source>
        <dbReference type="ARBA" id="ARBA00022692"/>
    </source>
</evidence>
<gene>
    <name evidence="6" type="ORF">AXG93_1842s1200</name>
</gene>
<dbReference type="SUPFAM" id="SSF117070">
    <property type="entry name" value="LEA14-like"/>
    <property type="match status" value="1"/>
</dbReference>
<evidence type="ECO:0000259" key="5">
    <source>
        <dbReference type="Pfam" id="PF03168"/>
    </source>
</evidence>
<protein>
    <recommendedName>
        <fullName evidence="5">Late embryogenesis abundant protein LEA-2 subgroup domain-containing protein</fullName>
    </recommendedName>
</protein>
<evidence type="ECO:0000256" key="3">
    <source>
        <dbReference type="ARBA" id="ARBA00022989"/>
    </source>
</evidence>
<dbReference type="PANTHER" id="PTHR31234">
    <property type="entry name" value="LATE EMBRYOGENESIS ABUNDANT (LEA) HYDROXYPROLINE-RICH GLYCOPROTEIN FAMILY"/>
    <property type="match status" value="1"/>
</dbReference>
<dbReference type="GO" id="GO:0098542">
    <property type="term" value="P:defense response to other organism"/>
    <property type="evidence" value="ECO:0007669"/>
    <property type="project" value="InterPro"/>
</dbReference>
<evidence type="ECO:0000313" key="7">
    <source>
        <dbReference type="Proteomes" id="UP000077202"/>
    </source>
</evidence>
<dbReference type="InterPro" id="IPR004864">
    <property type="entry name" value="LEA_2"/>
</dbReference>
<sequence length="243" mass="27194">MQDWEDWSIKSLVSRVPEEELRARRESHAAAVARMKQSSSVGREREGEKKFVGRGPGMAAVAVLASAAVGGAASCLYSIRPRDPIFEVVEIKLNGFNLRFCTDSPMLMAVVDVELILCIKVTNENIAPIEYSSTIMDIFYRGTLLGQAKVEEGGQDAKSSKVIEVPCKLDGLEMTNHVKDLFKDVTKREMTLHSVVTIAGHARVWKWTHNFEVHVRSEIKVDPIFLNVIDQENKVEMELEPPI</sequence>
<evidence type="ECO:0000256" key="1">
    <source>
        <dbReference type="ARBA" id="ARBA00004167"/>
    </source>
</evidence>
<dbReference type="GO" id="GO:0016020">
    <property type="term" value="C:membrane"/>
    <property type="evidence" value="ECO:0007669"/>
    <property type="project" value="UniProtKB-SubCell"/>
</dbReference>
<evidence type="ECO:0000256" key="4">
    <source>
        <dbReference type="ARBA" id="ARBA00023136"/>
    </source>
</evidence>
<dbReference type="Gene3D" id="2.60.40.1820">
    <property type="match status" value="1"/>
</dbReference>
<keyword evidence="2" id="KW-0812">Transmembrane</keyword>
<accession>A0A176WGH9</accession>
<keyword evidence="4" id="KW-0472">Membrane</keyword>
<organism evidence="6 7">
    <name type="scientific">Marchantia polymorpha subsp. ruderalis</name>
    <dbReference type="NCBI Taxonomy" id="1480154"/>
    <lineage>
        <taxon>Eukaryota</taxon>
        <taxon>Viridiplantae</taxon>
        <taxon>Streptophyta</taxon>
        <taxon>Embryophyta</taxon>
        <taxon>Marchantiophyta</taxon>
        <taxon>Marchantiopsida</taxon>
        <taxon>Marchantiidae</taxon>
        <taxon>Marchantiales</taxon>
        <taxon>Marchantiaceae</taxon>
        <taxon>Marchantia</taxon>
    </lineage>
</organism>
<feature type="domain" description="Late embryogenesis abundant protein LEA-2 subgroup" evidence="5">
    <location>
        <begin position="119"/>
        <end position="217"/>
    </location>
</feature>
<comment type="subcellular location">
    <subcellularLocation>
        <location evidence="1">Membrane</location>
        <topology evidence="1">Single-pass membrane protein</topology>
    </subcellularLocation>
</comment>
<keyword evidence="7" id="KW-1185">Reference proteome</keyword>
<dbReference type="InterPro" id="IPR044839">
    <property type="entry name" value="NDR1-like"/>
</dbReference>
<comment type="caution">
    <text evidence="6">The sequence shown here is derived from an EMBL/GenBank/DDBJ whole genome shotgun (WGS) entry which is preliminary data.</text>
</comment>
<dbReference type="Pfam" id="PF03168">
    <property type="entry name" value="LEA_2"/>
    <property type="match status" value="1"/>
</dbReference>
<keyword evidence="3" id="KW-1133">Transmembrane helix</keyword>
<dbReference type="AlphaFoldDB" id="A0A176WGH9"/>
<dbReference type="EMBL" id="LVLJ01001104">
    <property type="protein sequence ID" value="OAE31405.1"/>
    <property type="molecule type" value="Genomic_DNA"/>
</dbReference>
<name>A0A176WGH9_MARPO</name>
<evidence type="ECO:0000313" key="6">
    <source>
        <dbReference type="EMBL" id="OAE31405.1"/>
    </source>
</evidence>
<proteinExistence type="predicted"/>
<dbReference type="PANTHER" id="PTHR31234:SF2">
    <property type="entry name" value="OS05G0199100 PROTEIN"/>
    <property type="match status" value="1"/>
</dbReference>
<dbReference type="Proteomes" id="UP000077202">
    <property type="component" value="Unassembled WGS sequence"/>
</dbReference>
<reference evidence="6" key="1">
    <citation type="submission" date="2016-03" db="EMBL/GenBank/DDBJ databases">
        <title>Mechanisms controlling the formation of the plant cell surface in tip-growing cells are functionally conserved among land plants.</title>
        <authorList>
            <person name="Honkanen S."/>
            <person name="Jones V.A."/>
            <person name="Morieri G."/>
            <person name="Champion C."/>
            <person name="Hetherington A.J."/>
            <person name="Kelly S."/>
            <person name="Saint-Marcoux D."/>
            <person name="Proust H."/>
            <person name="Prescott H."/>
            <person name="Dolan L."/>
        </authorList>
    </citation>
    <scope>NUCLEOTIDE SEQUENCE [LARGE SCALE GENOMIC DNA]</scope>
    <source>
        <tissue evidence="6">Whole gametophyte</tissue>
    </source>
</reference>